<dbReference type="AlphaFoldDB" id="A0A1I5G1L5"/>
<proteinExistence type="predicted"/>
<name>A0A1I5G1L5_9FIRM</name>
<gene>
    <name evidence="1" type="ORF">SAMN04489757_1171</name>
</gene>
<dbReference type="Proteomes" id="UP000198806">
    <property type="component" value="Unassembled WGS sequence"/>
</dbReference>
<dbReference type="EMBL" id="FOWD01000017">
    <property type="protein sequence ID" value="SFO29877.1"/>
    <property type="molecule type" value="Genomic_DNA"/>
</dbReference>
<reference evidence="1 2" key="1">
    <citation type="submission" date="2016-10" db="EMBL/GenBank/DDBJ databases">
        <authorList>
            <person name="de Groot N.N."/>
        </authorList>
    </citation>
    <scope>NUCLEOTIDE SEQUENCE [LARGE SCALE GENOMIC DNA]</scope>
    <source>
        <strain evidence="1 2">DSM 1283</strain>
    </source>
</reference>
<evidence type="ECO:0000313" key="2">
    <source>
        <dbReference type="Proteomes" id="UP000198806"/>
    </source>
</evidence>
<protein>
    <submittedName>
        <fullName evidence="1">Uncharacterized protein</fullName>
    </submittedName>
</protein>
<sequence length="73" mass="8117">RAVVGVLVATGRAKLGVTAKRNEFKFTTMGTAVHGTAKGRIAAVNHLFNVFHNNMARMKRIFNYFIIVIENLL</sequence>
<accession>A0A1I5G1L5</accession>
<feature type="non-terminal residue" evidence="1">
    <location>
        <position position="1"/>
    </location>
</feature>
<keyword evidence="2" id="KW-1185">Reference proteome</keyword>
<organism evidence="1 2">
    <name type="scientific">Anaerocolumna aminovalerica</name>
    <dbReference type="NCBI Taxonomy" id="1527"/>
    <lineage>
        <taxon>Bacteria</taxon>
        <taxon>Bacillati</taxon>
        <taxon>Bacillota</taxon>
        <taxon>Clostridia</taxon>
        <taxon>Lachnospirales</taxon>
        <taxon>Lachnospiraceae</taxon>
        <taxon>Anaerocolumna</taxon>
    </lineage>
</organism>
<evidence type="ECO:0000313" key="1">
    <source>
        <dbReference type="EMBL" id="SFO29877.1"/>
    </source>
</evidence>